<dbReference type="CDD" id="cd11615">
    <property type="entry name" value="SAF_NeuB_like"/>
    <property type="match status" value="1"/>
</dbReference>
<dbReference type="InterPro" id="IPR006190">
    <property type="entry name" value="SAF_AFP_Neu5Ac"/>
</dbReference>
<dbReference type="eggNOG" id="COG2089">
    <property type="taxonomic scope" value="Bacteria"/>
</dbReference>
<sequence length="352" mass="39507">MPRVLTIDGQSIADDTGCFVIAEVGHNHQGNLETCMEMMKVAKECGADAVKLQKRNNKTFFTRAMYDSPYCSENSYGSTYGEHREALEFDVDQYSKLIEYAKELGIVLFATAFDLESADFLESLHMPLYKIASSDIVNTPLLKKVASYGKPMIVSTGGVSIEDVRRAYETIRPINENFCFLQCTAAYPVQDYKDFNLRVIDTYRREFPDVVIGLSDHESGISMATAAYVLGARVVEKHFTLNRSWKGTDQSFSLAPGGLRRLVRDLRRVHLALGDGVKRPYDVERAPLTKMVKKLVAARDLSAGTRIRETDVIFRVTGRADGMLPYQLDEIVGKTLTRDMAEEECFSPSDVK</sequence>
<dbReference type="STRING" id="1121439.dsat_1899"/>
<dbReference type="InterPro" id="IPR051690">
    <property type="entry name" value="PseI-like"/>
</dbReference>
<evidence type="ECO:0000313" key="3">
    <source>
        <dbReference type="Proteomes" id="UP000014975"/>
    </source>
</evidence>
<dbReference type="Gene3D" id="3.90.1210.10">
    <property type="entry name" value="Antifreeze-like/N-acetylneuraminic acid synthase C-terminal domain"/>
    <property type="match status" value="1"/>
</dbReference>
<dbReference type="Proteomes" id="UP000014975">
    <property type="component" value="Unassembled WGS sequence"/>
</dbReference>
<dbReference type="PATRIC" id="fig|1121439.3.peg.286"/>
<dbReference type="InterPro" id="IPR013132">
    <property type="entry name" value="PseI/NeuA/B-like_N"/>
</dbReference>
<dbReference type="Gene3D" id="3.20.20.70">
    <property type="entry name" value="Aldolase class I"/>
    <property type="match status" value="1"/>
</dbReference>
<dbReference type="SMART" id="SM00858">
    <property type="entry name" value="SAF"/>
    <property type="match status" value="1"/>
</dbReference>
<dbReference type="GO" id="GO:0047444">
    <property type="term" value="F:N-acylneuraminate-9-phosphate synthase activity"/>
    <property type="evidence" value="ECO:0007669"/>
    <property type="project" value="TreeGrafter"/>
</dbReference>
<keyword evidence="3" id="KW-1185">Reference proteome</keyword>
<dbReference type="SUPFAM" id="SSF51569">
    <property type="entry name" value="Aldolase"/>
    <property type="match status" value="1"/>
</dbReference>
<dbReference type="PANTHER" id="PTHR42966:SF1">
    <property type="entry name" value="SIALIC ACID SYNTHASE"/>
    <property type="match status" value="1"/>
</dbReference>
<dbReference type="InterPro" id="IPR057736">
    <property type="entry name" value="SAF_PseI/NeuA/NeuB"/>
</dbReference>
<reference evidence="2 3" key="1">
    <citation type="journal article" date="2013" name="Genome Announc.">
        <title>Draft genome sequences for three mercury-methylating, sulfate-reducing bacteria.</title>
        <authorList>
            <person name="Brown S.D."/>
            <person name="Hurt R.A.Jr."/>
            <person name="Gilmour C.C."/>
            <person name="Elias D.A."/>
        </authorList>
    </citation>
    <scope>NUCLEOTIDE SEQUENCE [LARGE SCALE GENOMIC DNA]</scope>
    <source>
        <strain evidence="2 3">DSM 16529</strain>
    </source>
</reference>
<gene>
    <name evidence="2" type="ORF">dsat_1899</name>
</gene>
<dbReference type="InterPro" id="IPR013974">
    <property type="entry name" value="SAF"/>
</dbReference>
<proteinExistence type="predicted"/>
<feature type="domain" description="AFP-like" evidence="1">
    <location>
        <begin position="294"/>
        <end position="352"/>
    </location>
</feature>
<protein>
    <submittedName>
        <fullName evidence="2">N-acetylneuraminic acid synthase domain-containing protein</fullName>
    </submittedName>
</protein>
<dbReference type="PANTHER" id="PTHR42966">
    <property type="entry name" value="N-ACETYLNEURAMINATE SYNTHASE"/>
    <property type="match status" value="1"/>
</dbReference>
<evidence type="ECO:0000259" key="1">
    <source>
        <dbReference type="PROSITE" id="PS50844"/>
    </source>
</evidence>
<comment type="caution">
    <text evidence="2">The sequence shown here is derived from an EMBL/GenBank/DDBJ whole genome shotgun (WGS) entry which is preliminary data.</text>
</comment>
<dbReference type="Pfam" id="PF03102">
    <property type="entry name" value="NeuB"/>
    <property type="match status" value="1"/>
</dbReference>
<dbReference type="Pfam" id="PF08666">
    <property type="entry name" value="SAF"/>
    <property type="match status" value="1"/>
</dbReference>
<dbReference type="GO" id="GO:0016051">
    <property type="term" value="P:carbohydrate biosynthetic process"/>
    <property type="evidence" value="ECO:0007669"/>
    <property type="project" value="InterPro"/>
</dbReference>
<dbReference type="InterPro" id="IPR013785">
    <property type="entry name" value="Aldolase_TIM"/>
</dbReference>
<dbReference type="EMBL" id="ATHI01000003">
    <property type="protein sequence ID" value="EPR35558.1"/>
    <property type="molecule type" value="Genomic_DNA"/>
</dbReference>
<organism evidence="2 3">
    <name type="scientific">Alkalidesulfovibrio alkalitolerans DSM 16529</name>
    <dbReference type="NCBI Taxonomy" id="1121439"/>
    <lineage>
        <taxon>Bacteria</taxon>
        <taxon>Pseudomonadati</taxon>
        <taxon>Thermodesulfobacteriota</taxon>
        <taxon>Desulfovibrionia</taxon>
        <taxon>Desulfovibrionales</taxon>
        <taxon>Desulfovibrionaceae</taxon>
        <taxon>Alkalidesulfovibrio</taxon>
    </lineage>
</organism>
<evidence type="ECO:0000313" key="2">
    <source>
        <dbReference type="EMBL" id="EPR35558.1"/>
    </source>
</evidence>
<dbReference type="SUPFAM" id="SSF51269">
    <property type="entry name" value="AFP III-like domain"/>
    <property type="match status" value="1"/>
</dbReference>
<name>S7UTA0_9BACT</name>
<accession>S7UTA0</accession>
<dbReference type="InterPro" id="IPR036732">
    <property type="entry name" value="AFP_Neu5c_C_sf"/>
</dbReference>
<dbReference type="PROSITE" id="PS50844">
    <property type="entry name" value="AFP_LIKE"/>
    <property type="match status" value="1"/>
</dbReference>
<dbReference type="OrthoDB" id="9781701at2"/>
<dbReference type="AlphaFoldDB" id="S7UTA0"/>